<gene>
    <name evidence="3" type="ORF">QHF89_13450</name>
</gene>
<proteinExistence type="predicted"/>
<feature type="chain" id="PRO_5045565184" description="Tetratricopeptide repeat protein" evidence="2">
    <location>
        <begin position="34"/>
        <end position="1282"/>
    </location>
</feature>
<evidence type="ECO:0000313" key="3">
    <source>
        <dbReference type="EMBL" id="MDI1430516.1"/>
    </source>
</evidence>
<dbReference type="InterPro" id="IPR011990">
    <property type="entry name" value="TPR-like_helical_dom_sf"/>
</dbReference>
<feature type="compositionally biased region" description="Polar residues" evidence="1">
    <location>
        <begin position="83"/>
        <end position="93"/>
    </location>
</feature>
<keyword evidence="2" id="KW-0732">Signal</keyword>
<comment type="caution">
    <text evidence="3">The sequence shown here is derived from an EMBL/GenBank/DDBJ whole genome shotgun (WGS) entry which is preliminary data.</text>
</comment>
<evidence type="ECO:0000256" key="2">
    <source>
        <dbReference type="SAM" id="SignalP"/>
    </source>
</evidence>
<feature type="region of interest" description="Disordered" evidence="1">
    <location>
        <begin position="597"/>
        <end position="627"/>
    </location>
</feature>
<evidence type="ECO:0000313" key="4">
    <source>
        <dbReference type="Proteomes" id="UP001160301"/>
    </source>
</evidence>
<dbReference type="SMART" id="SM00028">
    <property type="entry name" value="TPR"/>
    <property type="match status" value="4"/>
</dbReference>
<feature type="region of interest" description="Disordered" evidence="1">
    <location>
        <begin position="1218"/>
        <end position="1282"/>
    </location>
</feature>
<name>A0ABT6NQG2_9BACT</name>
<organism evidence="3 4">
    <name type="scientific">Polyangium sorediatum</name>
    <dbReference type="NCBI Taxonomy" id="889274"/>
    <lineage>
        <taxon>Bacteria</taxon>
        <taxon>Pseudomonadati</taxon>
        <taxon>Myxococcota</taxon>
        <taxon>Polyangia</taxon>
        <taxon>Polyangiales</taxon>
        <taxon>Polyangiaceae</taxon>
        <taxon>Polyangium</taxon>
    </lineage>
</organism>
<dbReference type="EMBL" id="JARZHI010000009">
    <property type="protein sequence ID" value="MDI1430516.1"/>
    <property type="molecule type" value="Genomic_DNA"/>
</dbReference>
<dbReference type="Gene3D" id="1.25.40.10">
    <property type="entry name" value="Tetratricopeptide repeat domain"/>
    <property type="match status" value="3"/>
</dbReference>
<accession>A0ABT6NQG2</accession>
<dbReference type="RefSeq" id="WP_232379710.1">
    <property type="nucleotide sequence ID" value="NZ_JARZHI010000009.1"/>
</dbReference>
<evidence type="ECO:0000256" key="1">
    <source>
        <dbReference type="SAM" id="MobiDB-lite"/>
    </source>
</evidence>
<feature type="region of interest" description="Disordered" evidence="1">
    <location>
        <begin position="155"/>
        <end position="175"/>
    </location>
</feature>
<keyword evidence="4" id="KW-1185">Reference proteome</keyword>
<feature type="region of interest" description="Disordered" evidence="1">
    <location>
        <begin position="50"/>
        <end position="98"/>
    </location>
</feature>
<protein>
    <recommendedName>
        <fullName evidence="5">Tetratricopeptide repeat protein</fullName>
    </recommendedName>
</protein>
<dbReference type="SUPFAM" id="SSF48452">
    <property type="entry name" value="TPR-like"/>
    <property type="match status" value="3"/>
</dbReference>
<dbReference type="Proteomes" id="UP001160301">
    <property type="component" value="Unassembled WGS sequence"/>
</dbReference>
<feature type="signal peptide" evidence="2">
    <location>
        <begin position="1"/>
        <end position="33"/>
    </location>
</feature>
<feature type="compositionally biased region" description="Basic and acidic residues" evidence="1">
    <location>
        <begin position="613"/>
        <end position="627"/>
    </location>
</feature>
<dbReference type="InterPro" id="IPR019734">
    <property type="entry name" value="TPR_rpt"/>
</dbReference>
<reference evidence="3 4" key="1">
    <citation type="submission" date="2023-04" db="EMBL/GenBank/DDBJ databases">
        <title>The genome sequence of Polyangium sorediatum DSM14670.</title>
        <authorList>
            <person name="Zhang X."/>
        </authorList>
    </citation>
    <scope>NUCLEOTIDE SEQUENCE [LARGE SCALE GENOMIC DNA]</scope>
    <source>
        <strain evidence="3 4">DSM 14670</strain>
    </source>
</reference>
<sequence>MKQSNVSALRRLRFVTGAAALFTAAVATGPASAADECITQQAKDSLAQCPGGSLKQSAGKKPAMSFKSAPQGVQLKKRDDQLKPTNPTASMNAAQRDERRNRLAARSRQLLITEIQGLESLFSNTPKNAPDRPKLMRRLAEGYVELESAAFRDKTEQSINADEAKRKNPKAEKGFRDEAAKADKILVAARQQAIKYYSLLKNGYPKWCQSSNAQDPTKSTGCTDEVLYYLAYEYEQANQLDQARKVYFELIQNWPQSKFIPNAYLAFGELFFNEAQGDPSKWQLAEQSYQEVVKYPPPDNKVWGYAHYKLGYVAWNQGEFPKALTEFKKTIEYGMQYQQLPNAKELANSARRDIIPVYALAAAPKAAHDFFKPLSGDTGVNNEKTLKMLDDLGQNYLDTGHYKEGIELYKDLMVRDRGPKFCKYQGHVTEATLAMKSGNKDSIKAELDQMLEVHNKFISEGHPDDMKLKCSNATAGLLTETAMAWHLEAVGSGGVRGTGDKKTMTLATLLYERVVQNFKQEQFARFEFPRIVKEDWPNVFKIKYAMADLAYFNKDWAKCGPAFDSVVAEDPSGPLAPEAAFAAVLCYQNIYTEMHKDGSEKKGTGQLPSAADGGKKGDKKADKAKWAPKDLTDNQKGMLTAFNRYICYIKPPENDKEAQENYVEVKYARARTYFEAQHWEEAAHAFRDVAVNHSDKDVGIYATQLYLESLNILGTNSEPARPSCYDNMAEDVPKFIDLYCKGGKEKENAEQCGLLTRIQRDIERLRAQKLIESADAGGQGVDTIKMYERGAQAYMDLWKKYGEAACEKKEASCEKSEEILYNAARAFQAARLIAKSITARQILLNPKYNLDKTELAKKSIYEIGGNYQAIAVYDEAANWYERFSRENPKMDKAAEALQDAVVLRLGLGQEDQAIKDADLFNKNYGSQKPTEAAKIAFAIGSHYIDKEDWDGARRRLSSAMGQIDRNATFDVQIQAHALLGRVFTKINNPSSATPEYNKVRGYWKDPQAALKKLDSIGGGDEEKIRRLGKSLTAVGEALFFFAELKRKEVDKIKFPEYKGSGQRDDVMKHIQTKVMDWIKKKRPAIEEASNEYVKIVNLEPLPPPRWVIAAGSRVGQMWSKFVAEFRAAPIPKEWKGNGMVPGTDLSYAELRGEYYAKLDEASEPQKLAAKAAFKKCLDYSVKYQFFDEYSRTCEVWLSKNYGAEYHLIDEFRGSPSRVNSGLSDRAQPVNLDGTAFAPASDAPPAAESKPAAAPATGDKPADAKPGTSPEKAAIEGATTKKN</sequence>
<feature type="compositionally biased region" description="Low complexity" evidence="1">
    <location>
        <begin position="1235"/>
        <end position="1255"/>
    </location>
</feature>
<evidence type="ECO:0008006" key="5">
    <source>
        <dbReference type="Google" id="ProtNLM"/>
    </source>
</evidence>